<dbReference type="OMA" id="RWCTEYL"/>
<accession>A0A1X7VUU0</accession>
<dbReference type="AlphaFoldDB" id="A0A1X7VUU0"/>
<protein>
    <recommendedName>
        <fullName evidence="2">DUF5641 domain-containing protein</fullName>
    </recommendedName>
</protein>
<dbReference type="PANTHER" id="PTHR47331:SF2">
    <property type="match status" value="1"/>
</dbReference>
<reference evidence="1" key="1">
    <citation type="submission" date="2017-05" db="UniProtKB">
        <authorList>
            <consortium name="EnsemblMetazoa"/>
        </authorList>
    </citation>
    <scope>IDENTIFICATION</scope>
</reference>
<organism evidence="1">
    <name type="scientific">Amphimedon queenslandica</name>
    <name type="common">Sponge</name>
    <dbReference type="NCBI Taxonomy" id="400682"/>
    <lineage>
        <taxon>Eukaryota</taxon>
        <taxon>Metazoa</taxon>
        <taxon>Porifera</taxon>
        <taxon>Demospongiae</taxon>
        <taxon>Heteroscleromorpha</taxon>
        <taxon>Haplosclerida</taxon>
        <taxon>Niphatidae</taxon>
        <taxon>Amphimedon</taxon>
    </lineage>
</organism>
<dbReference type="PANTHER" id="PTHR47331">
    <property type="entry name" value="PHD-TYPE DOMAIN-CONTAINING PROTEIN"/>
    <property type="match status" value="1"/>
</dbReference>
<name>A0A1X7VUU0_AMPQE</name>
<evidence type="ECO:0008006" key="2">
    <source>
        <dbReference type="Google" id="ProtNLM"/>
    </source>
</evidence>
<evidence type="ECO:0000313" key="1">
    <source>
        <dbReference type="EnsemblMetazoa" id="Aqu2.1.43168_001"/>
    </source>
</evidence>
<dbReference type="InParanoid" id="A0A1X7VUU0"/>
<dbReference type="EnsemblMetazoa" id="Aqu2.1.43168_001">
    <property type="protein sequence ID" value="Aqu2.1.43168_001"/>
    <property type="gene ID" value="Aqu2.1.43168"/>
</dbReference>
<proteinExistence type="predicted"/>
<sequence>MKRILKKVIGNVILTFEEFCTVLAEIEACLNSRPLTPLMSNDDGIEVLTPEQFLIGRPLMTLPQQTQTKKLSLLKHCELCQTLVVQFWTKWSAEYFISLNRFHKQEYKCQ</sequence>